<dbReference type="InterPro" id="IPR019012">
    <property type="entry name" value="RNA_cap_Gua-N2-MeTrfase"/>
</dbReference>
<protein>
    <recommendedName>
        <fullName evidence="1">Trimethylguanosine synthase</fullName>
    </recommendedName>
    <alternativeName>
        <fullName evidence="7">Cap-specific guanine-N(2) methyltransferase</fullName>
    </alternativeName>
</protein>
<organism evidence="9 10">
    <name type="scientific">Mesocestoides corti</name>
    <name type="common">Flatworm</name>
    <dbReference type="NCBI Taxonomy" id="53468"/>
    <lineage>
        <taxon>Eukaryota</taxon>
        <taxon>Metazoa</taxon>
        <taxon>Spiralia</taxon>
        <taxon>Lophotrochozoa</taxon>
        <taxon>Platyhelminthes</taxon>
        <taxon>Cestoda</taxon>
        <taxon>Eucestoda</taxon>
        <taxon>Cyclophyllidea</taxon>
        <taxon>Mesocestoididae</taxon>
        <taxon>Mesocestoides</taxon>
    </lineage>
</organism>
<dbReference type="InterPro" id="IPR029063">
    <property type="entry name" value="SAM-dependent_MTases_sf"/>
</dbReference>
<dbReference type="GO" id="GO:0005634">
    <property type="term" value="C:nucleus"/>
    <property type="evidence" value="ECO:0007669"/>
    <property type="project" value="TreeGrafter"/>
</dbReference>
<dbReference type="PANTHER" id="PTHR14741">
    <property type="entry name" value="S-ADENOSYLMETHIONINE-DEPENDENT METHYLTRANSFERASE RELATED"/>
    <property type="match status" value="1"/>
</dbReference>
<dbReference type="EMBL" id="UXSR01000041">
    <property type="protein sequence ID" value="VDD74463.1"/>
    <property type="molecule type" value="Genomic_DNA"/>
</dbReference>
<dbReference type="Pfam" id="PF09445">
    <property type="entry name" value="Methyltransf_15"/>
    <property type="match status" value="1"/>
</dbReference>
<dbReference type="GO" id="GO:0071164">
    <property type="term" value="F:RNA cap trimethylguanosine synthase activity"/>
    <property type="evidence" value="ECO:0007669"/>
    <property type="project" value="TreeGrafter"/>
</dbReference>
<evidence type="ECO:0000313" key="9">
    <source>
        <dbReference type="EMBL" id="VDD74463.1"/>
    </source>
</evidence>
<dbReference type="Gene3D" id="3.40.50.150">
    <property type="entry name" value="Vaccinia Virus protein VP39"/>
    <property type="match status" value="1"/>
</dbReference>
<reference evidence="9 10" key="1">
    <citation type="submission" date="2018-10" db="EMBL/GenBank/DDBJ databases">
        <authorList>
            <consortium name="Pathogen Informatics"/>
        </authorList>
    </citation>
    <scope>NUCLEOTIDE SEQUENCE [LARGE SCALE GENOMIC DNA]</scope>
</reference>
<evidence type="ECO:0000256" key="4">
    <source>
        <dbReference type="ARBA" id="ARBA00048740"/>
    </source>
</evidence>
<dbReference type="Proteomes" id="UP000267029">
    <property type="component" value="Unassembled WGS sequence"/>
</dbReference>
<comment type="catalytic activity">
    <reaction evidence="3">
        <text>a 5'-end (N(2),N(7)-dimethyl 5'-triphosphoguanosine)-ribonucleoside in snoRNA + S-adenosyl-L-methionine = a 5'-end (N(2),N(2),N(7)-trimethyl 5'-triphosphoguanosine)-ribonucleoside in snoRNA + S-adenosyl-L-homocysteine + H(+)</text>
        <dbReference type="Rhea" id="RHEA:78507"/>
        <dbReference type="Rhea" id="RHEA-COMP:19088"/>
        <dbReference type="Rhea" id="RHEA-COMP:19090"/>
        <dbReference type="ChEBI" id="CHEBI:15378"/>
        <dbReference type="ChEBI" id="CHEBI:57856"/>
        <dbReference type="ChEBI" id="CHEBI:59789"/>
        <dbReference type="ChEBI" id="CHEBI:167623"/>
        <dbReference type="ChEBI" id="CHEBI:172880"/>
    </reaction>
    <physiologicalReaction direction="left-to-right" evidence="3">
        <dbReference type="Rhea" id="RHEA:78508"/>
    </physiologicalReaction>
</comment>
<dbReference type="OrthoDB" id="194443at2759"/>
<comment type="catalytic activity">
    <reaction evidence="5">
        <text>a 5'-end (N(2),N(7)-dimethyl 5'-triphosphoguanosine)-ribonucleoside in snRNA + S-adenosyl-L-methionine = a 5'-end (N(2),N(2),N(7)-trimethyl 5'-triphosphoguanosine)-ribonucleoside in snRNA + S-adenosyl-L-homocysteine + H(+)</text>
        <dbReference type="Rhea" id="RHEA:78479"/>
        <dbReference type="Rhea" id="RHEA-COMP:19087"/>
        <dbReference type="Rhea" id="RHEA-COMP:19089"/>
        <dbReference type="ChEBI" id="CHEBI:15378"/>
        <dbReference type="ChEBI" id="CHEBI:57856"/>
        <dbReference type="ChEBI" id="CHEBI:59789"/>
        <dbReference type="ChEBI" id="CHEBI:167623"/>
        <dbReference type="ChEBI" id="CHEBI:172880"/>
    </reaction>
    <physiologicalReaction direction="left-to-right" evidence="5">
        <dbReference type="Rhea" id="RHEA:78480"/>
    </physiologicalReaction>
</comment>
<name>A0A158QS86_MESCO</name>
<dbReference type="STRING" id="53468.A0A158QS86"/>
<evidence type="ECO:0000256" key="6">
    <source>
        <dbReference type="ARBA" id="ARBA00049075"/>
    </source>
</evidence>
<accession>A0A158QS86</accession>
<comment type="catalytic activity">
    <reaction evidence="6">
        <text>a 5'-end (N(7)-methyl 5'-triphosphoguanosine)-ribonucleoside in snRNA + S-adenosyl-L-methionine = a 5'-end (N(2),N(7)-dimethyl 5'-triphosphoguanosine)-ribonucleoside in snRNA + S-adenosyl-L-homocysteine + H(+)</text>
        <dbReference type="Rhea" id="RHEA:78471"/>
        <dbReference type="Rhea" id="RHEA-COMP:19085"/>
        <dbReference type="Rhea" id="RHEA-COMP:19087"/>
        <dbReference type="ChEBI" id="CHEBI:15378"/>
        <dbReference type="ChEBI" id="CHEBI:57856"/>
        <dbReference type="ChEBI" id="CHEBI:59789"/>
        <dbReference type="ChEBI" id="CHEBI:156461"/>
        <dbReference type="ChEBI" id="CHEBI:172880"/>
    </reaction>
    <physiologicalReaction direction="left-to-right" evidence="6">
        <dbReference type="Rhea" id="RHEA:78472"/>
    </physiologicalReaction>
</comment>
<dbReference type="CDD" id="cd02440">
    <property type="entry name" value="AdoMet_MTases"/>
    <property type="match status" value="1"/>
</dbReference>
<dbReference type="AlphaFoldDB" id="A0A158QS86"/>
<feature type="compositionally biased region" description="Acidic residues" evidence="8">
    <location>
        <begin position="37"/>
        <end position="51"/>
    </location>
</feature>
<evidence type="ECO:0000256" key="2">
    <source>
        <dbReference type="ARBA" id="ARBA00025783"/>
    </source>
</evidence>
<keyword evidence="10" id="KW-1185">Reference proteome</keyword>
<gene>
    <name evidence="9" type="ORF">MCOS_LOCUS466</name>
</gene>
<comment type="similarity">
    <text evidence="2">Belongs to the methyltransferase superfamily. Trimethylguanosine synthase family.</text>
</comment>
<evidence type="ECO:0000256" key="7">
    <source>
        <dbReference type="ARBA" id="ARBA00049790"/>
    </source>
</evidence>
<evidence type="ECO:0000256" key="8">
    <source>
        <dbReference type="SAM" id="MobiDB-lite"/>
    </source>
</evidence>
<proteinExistence type="inferred from homology"/>
<dbReference type="PANTHER" id="PTHR14741:SF32">
    <property type="entry name" value="TRIMETHYLGUANOSINE SYNTHASE"/>
    <property type="match status" value="1"/>
</dbReference>
<evidence type="ECO:0000313" key="10">
    <source>
        <dbReference type="Proteomes" id="UP000267029"/>
    </source>
</evidence>
<sequence length="433" mass="47031">MAYCLSSRINSKSGKHSSKYYNSLTYTLSLLQNTETSSEDSESDSSSDFAEEGQKPKSEWVASGGELAQPPSGLVSGKDFDYAVLIEQMRALGLPTSFGGPSRLNPKRLPSAQFNQNYSVDDLDGLFLSCRNDEIVSRSITHSLTDIFSVSLTGGCSTWRYKPASAKSSRAYVQQQEPPAGLCEATSVDIVEKYWAQRYRLFSRFDEGIQIDCEGLFSVTPEVIAAHHARRLSNILGGSPSSHTVLDLFTGVGGNCIQLALVGFTVVTVDISQSMLNMADSNARVYGVRDRITFIKADAFSFLHETGERFSAVFASPPWGGPSYSSSSIFSLTNLAFSGEGNDDKTIFDLLIAITSVTRAGGPIGLFLPRNSNTGQLFELHRKITGAFKLSAIPLLECELALIHGKPKGVTVYFYSDDYAKHCHSSEAIDNGG</sequence>
<evidence type="ECO:0000256" key="5">
    <source>
        <dbReference type="ARBA" id="ARBA00048763"/>
    </source>
</evidence>
<comment type="catalytic activity">
    <reaction evidence="4">
        <text>a 5'-end (N(7)-methyl 5'-triphosphoguanosine)-ribonucleoside in snoRNA + S-adenosyl-L-methionine = a 5'-end (N(2),N(7)-dimethyl 5'-triphosphoguanosine)-ribonucleoside in snoRNA + S-adenosyl-L-homocysteine + H(+)</text>
        <dbReference type="Rhea" id="RHEA:78475"/>
        <dbReference type="Rhea" id="RHEA-COMP:19086"/>
        <dbReference type="Rhea" id="RHEA-COMP:19088"/>
        <dbReference type="ChEBI" id="CHEBI:15378"/>
        <dbReference type="ChEBI" id="CHEBI:57856"/>
        <dbReference type="ChEBI" id="CHEBI:59789"/>
        <dbReference type="ChEBI" id="CHEBI:156461"/>
        <dbReference type="ChEBI" id="CHEBI:172880"/>
    </reaction>
    <physiologicalReaction direction="left-to-right" evidence="4">
        <dbReference type="Rhea" id="RHEA:78476"/>
    </physiologicalReaction>
</comment>
<feature type="region of interest" description="Disordered" evidence="8">
    <location>
        <begin position="33"/>
        <end position="72"/>
    </location>
</feature>
<evidence type="ECO:0000256" key="1">
    <source>
        <dbReference type="ARBA" id="ARBA00018517"/>
    </source>
</evidence>
<evidence type="ECO:0000256" key="3">
    <source>
        <dbReference type="ARBA" id="ARBA00047418"/>
    </source>
</evidence>
<dbReference type="SUPFAM" id="SSF53335">
    <property type="entry name" value="S-adenosyl-L-methionine-dependent methyltransferases"/>
    <property type="match status" value="1"/>
</dbReference>